<evidence type="ECO:0000256" key="1">
    <source>
        <dbReference type="SAM" id="MobiDB-lite"/>
    </source>
</evidence>
<dbReference type="Proteomes" id="UP000033092">
    <property type="component" value="Chromosome"/>
</dbReference>
<proteinExistence type="predicted"/>
<accession>A0A0E3LBQ0</accession>
<dbReference type="HOGENOM" id="CLU_3057178_0_0_2"/>
<name>A0A0E3LBQ0_9EURY</name>
<protein>
    <submittedName>
        <fullName evidence="2">Uncharacterized protein</fullName>
    </submittedName>
</protein>
<feature type="compositionally biased region" description="Basic and acidic residues" evidence="1">
    <location>
        <begin position="44"/>
        <end position="53"/>
    </location>
</feature>
<feature type="region of interest" description="Disordered" evidence="1">
    <location>
        <begin position="20"/>
        <end position="53"/>
    </location>
</feature>
<dbReference type="PATRIC" id="fig|1434119.4.peg.4492"/>
<sequence>MGIKRQTASSCNIFKPKKVDAEAVKQAKKARTKTTRQLKKTKKFARDGKPPYS</sequence>
<dbReference type="EMBL" id="CP009507">
    <property type="protein sequence ID" value="AKB34156.1"/>
    <property type="molecule type" value="Genomic_DNA"/>
</dbReference>
<evidence type="ECO:0000313" key="3">
    <source>
        <dbReference type="Proteomes" id="UP000033092"/>
    </source>
</evidence>
<organism evidence="2 3">
    <name type="scientific">Methanosarcina siciliae HI350</name>
    <dbReference type="NCBI Taxonomy" id="1434119"/>
    <lineage>
        <taxon>Archaea</taxon>
        <taxon>Methanobacteriati</taxon>
        <taxon>Methanobacteriota</taxon>
        <taxon>Stenosarchaea group</taxon>
        <taxon>Methanomicrobia</taxon>
        <taxon>Methanosarcinales</taxon>
        <taxon>Methanosarcinaceae</taxon>
        <taxon>Methanosarcina</taxon>
    </lineage>
</organism>
<gene>
    <name evidence="2" type="ORF">MSSIH_3466</name>
</gene>
<dbReference type="KEGG" id="msz:MSSIH_3466"/>
<reference evidence="2 3" key="1">
    <citation type="submission" date="2014-07" db="EMBL/GenBank/DDBJ databases">
        <title>Methanogenic archaea and the global carbon cycle.</title>
        <authorList>
            <person name="Henriksen J.R."/>
            <person name="Luke J."/>
            <person name="Reinhart S."/>
            <person name="Benedict M.N."/>
            <person name="Youngblut N.D."/>
            <person name="Metcalf M.E."/>
            <person name="Whitaker R.J."/>
            <person name="Metcalf W.W."/>
        </authorList>
    </citation>
    <scope>NUCLEOTIDE SEQUENCE [LARGE SCALE GENOMIC DNA]</scope>
    <source>
        <strain evidence="2 3">HI350</strain>
    </source>
</reference>
<dbReference type="AlphaFoldDB" id="A0A0E3LBQ0"/>
<evidence type="ECO:0000313" key="2">
    <source>
        <dbReference type="EMBL" id="AKB34156.1"/>
    </source>
</evidence>
<feature type="compositionally biased region" description="Basic residues" evidence="1">
    <location>
        <begin position="26"/>
        <end position="43"/>
    </location>
</feature>